<evidence type="ECO:0000256" key="2">
    <source>
        <dbReference type="SAM" id="SignalP"/>
    </source>
</evidence>
<evidence type="ECO:0000313" key="4">
    <source>
        <dbReference type="Proteomes" id="UP000703269"/>
    </source>
</evidence>
<dbReference type="EMBL" id="BPQB01000041">
    <property type="protein sequence ID" value="GJE94548.1"/>
    <property type="molecule type" value="Genomic_DNA"/>
</dbReference>
<feature type="region of interest" description="Disordered" evidence="1">
    <location>
        <begin position="79"/>
        <end position="100"/>
    </location>
</feature>
<dbReference type="Proteomes" id="UP000703269">
    <property type="component" value="Unassembled WGS sequence"/>
</dbReference>
<keyword evidence="2" id="KW-0732">Signal</keyword>
<accession>A0A9P3GEE6</accession>
<sequence>MQSFVRVFALAVLSAFLATSTLAAPATAGLARRSAETPSPAPSVAHLARRHMSNAERMARGLPPNPPQRRDGRLVARVSPTPIGANSPAPTPQAGSATCTPRSGIIEITAVDGSIAGYLANVTTQFGQYGFSSNKADAIQVTAHCDGDRFDLTTSDPNYPYLGGITGLQSITADLLPGSSNYAYFGGVTPTLPGKPACSQDSSFTKLTNIANTVESSIWSMDDVTGLLTPHWVGTNGDEQTTYLAFIQDLNILWFVGDVQEFSLKTAESETVVEMVMKLVSA</sequence>
<feature type="chain" id="PRO_5040280895" evidence="2">
    <location>
        <begin position="24"/>
        <end position="282"/>
    </location>
</feature>
<evidence type="ECO:0000256" key="1">
    <source>
        <dbReference type="SAM" id="MobiDB-lite"/>
    </source>
</evidence>
<dbReference type="AlphaFoldDB" id="A0A9P3GEE6"/>
<comment type="caution">
    <text evidence="3">The sequence shown here is derived from an EMBL/GenBank/DDBJ whole genome shotgun (WGS) entry which is preliminary data.</text>
</comment>
<evidence type="ECO:0000313" key="3">
    <source>
        <dbReference type="EMBL" id="GJE94548.1"/>
    </source>
</evidence>
<keyword evidence="4" id="KW-1185">Reference proteome</keyword>
<reference evidence="3 4" key="1">
    <citation type="submission" date="2021-08" db="EMBL/GenBank/DDBJ databases">
        <title>Draft Genome Sequence of Phanerochaete sordida strain YK-624.</title>
        <authorList>
            <person name="Mori T."/>
            <person name="Dohra H."/>
            <person name="Suzuki T."/>
            <person name="Kawagishi H."/>
            <person name="Hirai H."/>
        </authorList>
    </citation>
    <scope>NUCLEOTIDE SEQUENCE [LARGE SCALE GENOMIC DNA]</scope>
    <source>
        <strain evidence="3 4">YK-624</strain>
    </source>
</reference>
<name>A0A9P3GEE6_9APHY</name>
<protein>
    <submittedName>
        <fullName evidence="3">Uncharacterized protein</fullName>
    </submittedName>
</protein>
<gene>
    <name evidence="3" type="ORF">PsYK624_107180</name>
</gene>
<organism evidence="3 4">
    <name type="scientific">Phanerochaete sordida</name>
    <dbReference type="NCBI Taxonomy" id="48140"/>
    <lineage>
        <taxon>Eukaryota</taxon>
        <taxon>Fungi</taxon>
        <taxon>Dikarya</taxon>
        <taxon>Basidiomycota</taxon>
        <taxon>Agaricomycotina</taxon>
        <taxon>Agaricomycetes</taxon>
        <taxon>Polyporales</taxon>
        <taxon>Phanerochaetaceae</taxon>
        <taxon>Phanerochaete</taxon>
    </lineage>
</organism>
<proteinExistence type="predicted"/>
<dbReference type="OrthoDB" id="4584900at2759"/>
<feature type="signal peptide" evidence="2">
    <location>
        <begin position="1"/>
        <end position="23"/>
    </location>
</feature>